<dbReference type="InterPro" id="IPR050491">
    <property type="entry name" value="AmpC-like"/>
</dbReference>
<accession>A0A9X1TU82</accession>
<reference evidence="4" key="1">
    <citation type="submission" date="2022-01" db="EMBL/GenBank/DDBJ databases">
        <title>Novel species in genus Dyadobacter.</title>
        <authorList>
            <person name="Ma C."/>
        </authorList>
    </citation>
    <scope>NUCLEOTIDE SEQUENCE</scope>
    <source>
        <strain evidence="4">CY357</strain>
    </source>
</reference>
<feature type="chain" id="PRO_5040860973" evidence="2">
    <location>
        <begin position="25"/>
        <end position="622"/>
    </location>
</feature>
<feature type="transmembrane region" description="Helical" evidence="1">
    <location>
        <begin position="567"/>
        <end position="587"/>
    </location>
</feature>
<sequence length="622" mass="70446">MTRFLLPSLWLLASLSLARIPARAQQPAAPANIEELKNILHTEMEKQHVAGMMLTLVKRDTVLLAAGLGMADYEKKRAVTENVLFRGSSITKLFVAAAVLNLVKQGKLRLDSRLKDIAPNIRFQNKWEEVSPVTIDKLLEHSTGFSDKSPFEEYNFSSRQYTGLEALAVFEKYMSSKWRPGERHAYSGVNYAVLDYVIERVSGKTTNDYVKEEVFAKLGMAHTNLNLTDDDAGLYSRGYIWDGRGFSLVPHQPAFSSGYSSLNINAADAARGLKMFLNGWEQPYGKFLSREFLEDSETPHTYLSAKAGLRNTYAYGNESHELDGTLFRGHRGAIGGFLLAFLYNRQLRVGYAFALNTHNEEFYRFADRLISRYLLGNAPKPVPAEVYPLHQKAVDRRAGYYRYANPSQLYSGFFERLTNTIHVSKVGQFLDVSIIGRGQMRWQATDREGRFYKHINAIHPHIVFLNDSAGNPAISDGTMYFEKISLWQAWIPIILFIVSAVLMISAIGFGVVNAIVLILKKAGREQWVVRLMPGLASLSLLLSLYSLSQLFEHMKEALPMDGLHTAWTIGNYGFALFMMFTCIQLGLKWKYLRSWPLKIYLCCASGAGVYFIWLLASNHWFF</sequence>
<dbReference type="PANTHER" id="PTHR46825:SF9">
    <property type="entry name" value="BETA-LACTAMASE-RELATED DOMAIN-CONTAINING PROTEIN"/>
    <property type="match status" value="1"/>
</dbReference>
<feature type="transmembrane region" description="Helical" evidence="1">
    <location>
        <begin position="527"/>
        <end position="547"/>
    </location>
</feature>
<dbReference type="Proteomes" id="UP001139411">
    <property type="component" value="Unassembled WGS sequence"/>
</dbReference>
<keyword evidence="2" id="KW-0732">Signal</keyword>
<proteinExistence type="predicted"/>
<evidence type="ECO:0000313" key="4">
    <source>
        <dbReference type="EMBL" id="MCF2499118.1"/>
    </source>
</evidence>
<dbReference type="RefSeq" id="WP_235178021.1">
    <property type="nucleotide sequence ID" value="NZ_JAKFFV010000007.1"/>
</dbReference>
<feature type="signal peptide" evidence="2">
    <location>
        <begin position="1"/>
        <end position="24"/>
    </location>
</feature>
<protein>
    <submittedName>
        <fullName evidence="4">Beta-lactamase family protein</fullName>
    </submittedName>
</protein>
<dbReference type="Pfam" id="PF00144">
    <property type="entry name" value="Beta-lactamase"/>
    <property type="match status" value="1"/>
</dbReference>
<gene>
    <name evidence="4" type="ORF">L0661_12420</name>
</gene>
<evidence type="ECO:0000256" key="2">
    <source>
        <dbReference type="SAM" id="SignalP"/>
    </source>
</evidence>
<keyword evidence="1" id="KW-1133">Transmembrane helix</keyword>
<keyword evidence="1" id="KW-0812">Transmembrane</keyword>
<dbReference type="InterPro" id="IPR012338">
    <property type="entry name" value="Beta-lactam/transpept-like"/>
</dbReference>
<feature type="transmembrane region" description="Helical" evidence="1">
    <location>
        <begin position="599"/>
        <end position="616"/>
    </location>
</feature>
<dbReference type="PANTHER" id="PTHR46825">
    <property type="entry name" value="D-ALANYL-D-ALANINE-CARBOXYPEPTIDASE/ENDOPEPTIDASE AMPH"/>
    <property type="match status" value="1"/>
</dbReference>
<evidence type="ECO:0000313" key="5">
    <source>
        <dbReference type="Proteomes" id="UP001139411"/>
    </source>
</evidence>
<dbReference type="InterPro" id="IPR001466">
    <property type="entry name" value="Beta-lactam-related"/>
</dbReference>
<keyword evidence="1" id="KW-0472">Membrane</keyword>
<evidence type="ECO:0000259" key="3">
    <source>
        <dbReference type="Pfam" id="PF00144"/>
    </source>
</evidence>
<evidence type="ECO:0000256" key="1">
    <source>
        <dbReference type="SAM" id="Phobius"/>
    </source>
</evidence>
<dbReference type="AlphaFoldDB" id="A0A9X1TU82"/>
<dbReference type="SUPFAM" id="SSF56601">
    <property type="entry name" value="beta-lactamase/transpeptidase-like"/>
    <property type="match status" value="1"/>
</dbReference>
<organism evidence="4 5">
    <name type="scientific">Dyadobacter chenhuakuii</name>
    <dbReference type="NCBI Taxonomy" id="2909339"/>
    <lineage>
        <taxon>Bacteria</taxon>
        <taxon>Pseudomonadati</taxon>
        <taxon>Bacteroidota</taxon>
        <taxon>Cytophagia</taxon>
        <taxon>Cytophagales</taxon>
        <taxon>Spirosomataceae</taxon>
        <taxon>Dyadobacter</taxon>
    </lineage>
</organism>
<feature type="transmembrane region" description="Helical" evidence="1">
    <location>
        <begin position="489"/>
        <end position="515"/>
    </location>
</feature>
<name>A0A9X1TU82_9BACT</name>
<comment type="caution">
    <text evidence="4">The sequence shown here is derived from an EMBL/GenBank/DDBJ whole genome shotgun (WGS) entry which is preliminary data.</text>
</comment>
<dbReference type="Gene3D" id="3.40.710.10">
    <property type="entry name" value="DD-peptidase/beta-lactamase superfamily"/>
    <property type="match status" value="1"/>
</dbReference>
<dbReference type="EMBL" id="JAKFFV010000007">
    <property type="protein sequence ID" value="MCF2499118.1"/>
    <property type="molecule type" value="Genomic_DNA"/>
</dbReference>
<feature type="domain" description="Beta-lactamase-related" evidence="3">
    <location>
        <begin position="37"/>
        <end position="367"/>
    </location>
</feature>